<proteinExistence type="predicted"/>
<reference evidence="1" key="2">
    <citation type="submission" date="2015-03" db="EMBL/GenBank/DDBJ databases">
        <authorList>
            <person name="Chow C.-E.T."/>
            <person name="Winget D.M."/>
            <person name="White R.A.III."/>
            <person name="Hallam S.J."/>
            <person name="Suttle C.A."/>
        </authorList>
    </citation>
    <scope>NUCLEOTIDE SEQUENCE</scope>
    <source>
        <strain evidence="1">Anoxic3_9</strain>
    </source>
</reference>
<name>A0A0F7L4T8_9VIRU</name>
<evidence type="ECO:0000313" key="1">
    <source>
        <dbReference type="EMBL" id="AKH46513.1"/>
    </source>
</evidence>
<reference evidence="1" key="1">
    <citation type="journal article" date="2015" name="Front. Microbiol.">
        <title>Combining genomic sequencing methods to explore viral diversity and reveal potential virus-host interactions.</title>
        <authorList>
            <person name="Chow C.E."/>
            <person name="Winget D.M."/>
            <person name="White R.A.III."/>
            <person name="Hallam S.J."/>
            <person name="Suttle C.A."/>
        </authorList>
    </citation>
    <scope>NUCLEOTIDE SEQUENCE</scope>
    <source>
        <strain evidence="1">Anoxic3_9</strain>
    </source>
</reference>
<sequence length="74" mass="8038">MFIMSVSILLISSVKLFALPISTFVRASFNSPPVGIPPKMLFLATLYWSSIAALPPDHMGLVAMLKFPSVKSVN</sequence>
<organism evidence="1">
    <name type="scientific">uncultured marine virus</name>
    <dbReference type="NCBI Taxonomy" id="186617"/>
    <lineage>
        <taxon>Viruses</taxon>
        <taxon>environmental samples</taxon>
    </lineage>
</organism>
<dbReference type="EMBL" id="KR029584">
    <property type="protein sequence ID" value="AKH46513.1"/>
    <property type="molecule type" value="Genomic_DNA"/>
</dbReference>
<protein>
    <submittedName>
        <fullName evidence="1">Uncharacterized protein</fullName>
    </submittedName>
</protein>
<accession>A0A0F7L4T8</accession>